<name>K1YMC0_9BACT</name>
<dbReference type="AlphaFoldDB" id="K1YMC0"/>
<accession>K1YMC0</accession>
<dbReference type="EMBL" id="AMFJ01028964">
    <property type="protein sequence ID" value="EKD44115.1"/>
    <property type="molecule type" value="Genomic_DNA"/>
</dbReference>
<dbReference type="InterPro" id="IPR013815">
    <property type="entry name" value="ATP_grasp_subdomain_1"/>
</dbReference>
<sequence>MKSSRGAMSIKNTILKNLMKKSIEKPRISPSKIPENYSALAKTVRRKVEVLSSALDFEVVKQNTLIYWAKAANLIEIQKVMGWISGILDENIVIPRFECIPVFIYDKWLAWGNIDEYIRWFFEKFKWSEYILRSSAVYSEDWEETTWAWVYDSIPATTPEDDINSFDVFKEKLLTVFNSVDSGAARNYRSQNWIETEKMWVIVQEYIDLWNDKWYVDSIVKNVPELMRVTMSNTANIIDRNKLMKWFMGNNFRFDIYHCSPDMHKVIKLNISSVFSKLCILLESLYGKPVQIEIWFKKGESFLDGDLYSLFQIRPLPANFNKKIGISFPDGETIFTWKSIWVWDLTLDVISNLDDNSNKEWVVIFNSSDFATEISHLYDHLPKRWAVIVIWPSKEGLWHIETICAEKGVLCIFNKKKLSHKRPIWVDVVAHLAKRGTLMRKNLYSPNLDLKWFKKLRIVSDWLEWRVYWMT</sequence>
<protein>
    <submittedName>
        <fullName evidence="1">Uncharacterized protein</fullName>
    </submittedName>
</protein>
<proteinExistence type="predicted"/>
<dbReference type="GO" id="GO:0005524">
    <property type="term" value="F:ATP binding"/>
    <property type="evidence" value="ECO:0007669"/>
    <property type="project" value="InterPro"/>
</dbReference>
<gene>
    <name evidence="1" type="ORF">ACD_71C00233G0002</name>
</gene>
<dbReference type="Gene3D" id="3.30.1490.20">
    <property type="entry name" value="ATP-grasp fold, A domain"/>
    <property type="match status" value="1"/>
</dbReference>
<reference evidence="1" key="1">
    <citation type="journal article" date="2012" name="Science">
        <title>Fermentation, hydrogen, and sulfur metabolism in multiple uncultivated bacterial phyla.</title>
        <authorList>
            <person name="Wrighton K.C."/>
            <person name="Thomas B.C."/>
            <person name="Sharon I."/>
            <person name="Miller C.S."/>
            <person name="Castelle C.J."/>
            <person name="VerBerkmoes N.C."/>
            <person name="Wilkins M.J."/>
            <person name="Hettich R.L."/>
            <person name="Lipton M.S."/>
            <person name="Williams K.H."/>
            <person name="Long P.E."/>
            <person name="Banfield J.F."/>
        </authorList>
    </citation>
    <scope>NUCLEOTIDE SEQUENCE [LARGE SCALE GENOMIC DNA]</scope>
</reference>
<evidence type="ECO:0000313" key="1">
    <source>
        <dbReference type="EMBL" id="EKD44115.1"/>
    </source>
</evidence>
<organism evidence="1">
    <name type="scientific">uncultured bacterium</name>
    <name type="common">gcode 4</name>
    <dbReference type="NCBI Taxonomy" id="1234023"/>
    <lineage>
        <taxon>Bacteria</taxon>
        <taxon>environmental samples</taxon>
    </lineage>
</organism>
<comment type="caution">
    <text evidence="1">The sequence shown here is derived from an EMBL/GenBank/DDBJ whole genome shotgun (WGS) entry which is preliminary data.</text>
</comment>